<feature type="compositionally biased region" description="Basic and acidic residues" evidence="1">
    <location>
        <begin position="75"/>
        <end position="91"/>
    </location>
</feature>
<dbReference type="KEGG" id="bte:BTH_I1000"/>
<organism evidence="2 3">
    <name type="scientific">Burkholderia thailandensis (strain ATCC 700388 / DSM 13276 / CCUG 48851 / CIP 106301 / E264)</name>
    <dbReference type="NCBI Taxonomy" id="271848"/>
    <lineage>
        <taxon>Bacteria</taxon>
        <taxon>Pseudomonadati</taxon>
        <taxon>Pseudomonadota</taxon>
        <taxon>Betaproteobacteria</taxon>
        <taxon>Burkholderiales</taxon>
        <taxon>Burkholderiaceae</taxon>
        <taxon>Burkholderia</taxon>
        <taxon>pseudomallei group</taxon>
    </lineage>
</organism>
<dbReference type="InterPro" id="IPR036259">
    <property type="entry name" value="MFS_trans_sf"/>
</dbReference>
<proteinExistence type="predicted"/>
<protein>
    <submittedName>
        <fullName evidence="2">MFS permease</fullName>
    </submittedName>
</protein>
<dbReference type="HOGENOM" id="CLU_1292418_0_0_4"/>
<feature type="compositionally biased region" description="Basic and acidic residues" evidence="1">
    <location>
        <begin position="113"/>
        <end position="122"/>
    </location>
</feature>
<reference evidence="2 3" key="1">
    <citation type="journal article" date="2005" name="BMC Genomics">
        <title>Bacterial genome adaptation to niches: divergence of the potential virulence genes in three Burkholderia species of different survival strategies.</title>
        <authorList>
            <person name="Kim H.S."/>
            <person name="Schell M.A."/>
            <person name="Yu Y."/>
            <person name="Ulrich R.L."/>
            <person name="Sarria S.H."/>
            <person name="Nierman W.C."/>
            <person name="DeShazer D."/>
        </authorList>
    </citation>
    <scope>NUCLEOTIDE SEQUENCE [LARGE SCALE GENOMIC DNA]</scope>
    <source>
        <strain evidence="3">ATCC 700388 / DSM 13276 / CCUG 48851 / CIP 106301 / E264</strain>
    </source>
</reference>
<feature type="compositionally biased region" description="Basic residues" evidence="1">
    <location>
        <begin position="163"/>
        <end position="180"/>
    </location>
</feature>
<name>Q2SZU5_BURTA</name>
<dbReference type="AlphaFoldDB" id="Q2SZU5"/>
<keyword evidence="3" id="KW-1185">Reference proteome</keyword>
<accession>Q2SZU5</accession>
<dbReference type="SUPFAM" id="SSF103473">
    <property type="entry name" value="MFS general substrate transporter"/>
    <property type="match status" value="1"/>
</dbReference>
<dbReference type="Proteomes" id="UP000001930">
    <property type="component" value="Chromosome I"/>
</dbReference>
<evidence type="ECO:0000256" key="1">
    <source>
        <dbReference type="SAM" id="MobiDB-lite"/>
    </source>
</evidence>
<sequence>MKTHETERHALRALASANFATGSMSYGVVGVLPSLAADWRIAPGRAALLMAAFSIAFALGAPVLQMLIGHPSPARRADRRPADDVARDARRRARAELRLAARDADRRGHRRGRGEPGRDGGRRRARAGRAAGQGARDRVRRRDVVERRQRAVVGVDRAGARLARRRRARQRRVDRRHGPRCSRCSRALPRSRRPASEATLGSLRRSRCSCPGR</sequence>
<feature type="region of interest" description="Disordered" evidence="1">
    <location>
        <begin position="72"/>
        <end position="91"/>
    </location>
</feature>
<evidence type="ECO:0000313" key="2">
    <source>
        <dbReference type="EMBL" id="ABC39553.1"/>
    </source>
</evidence>
<gene>
    <name evidence="2" type="ordered locus">BTH_I1000</name>
</gene>
<feature type="region of interest" description="Disordered" evidence="1">
    <location>
        <begin position="163"/>
        <end position="200"/>
    </location>
</feature>
<dbReference type="EMBL" id="CP000086">
    <property type="protein sequence ID" value="ABC39553.1"/>
    <property type="molecule type" value="Genomic_DNA"/>
</dbReference>
<feature type="region of interest" description="Disordered" evidence="1">
    <location>
        <begin position="98"/>
        <end position="143"/>
    </location>
</feature>
<evidence type="ECO:0000313" key="3">
    <source>
        <dbReference type="Proteomes" id="UP000001930"/>
    </source>
</evidence>